<organism evidence="2 3">
    <name type="scientific">Asanoa iriomotensis</name>
    <dbReference type="NCBI Taxonomy" id="234613"/>
    <lineage>
        <taxon>Bacteria</taxon>
        <taxon>Bacillati</taxon>
        <taxon>Actinomycetota</taxon>
        <taxon>Actinomycetes</taxon>
        <taxon>Micromonosporales</taxon>
        <taxon>Micromonosporaceae</taxon>
        <taxon>Asanoa</taxon>
    </lineage>
</organism>
<keyword evidence="3" id="KW-1185">Reference proteome</keyword>
<accession>A0ABQ4BWG2</accession>
<evidence type="ECO:0000313" key="2">
    <source>
        <dbReference type="EMBL" id="GIF54867.1"/>
    </source>
</evidence>
<feature type="region of interest" description="Disordered" evidence="1">
    <location>
        <begin position="48"/>
        <end position="68"/>
    </location>
</feature>
<dbReference type="RefSeq" id="WP_203700562.1">
    <property type="nucleotide sequence ID" value="NZ_BAAALU010000013.1"/>
</dbReference>
<dbReference type="Proteomes" id="UP000624325">
    <property type="component" value="Unassembled WGS sequence"/>
</dbReference>
<gene>
    <name evidence="2" type="ORF">Air01nite_09620</name>
</gene>
<sequence>MRAGDRWWAARCARAGTQITIVARDWRPAVTAVRADSDVEPLLAGLAGRRPPRPALPAATGPHDIPAEPHRPLADAVLRNTREQASWLAGGGPVPRLPDSWGALWTAAVRRQMELADETESQAQRAVSSFTSQLSSLEHEAAWFRDDDELREQAIAETLLFATGLRTNVPSRPAQLAWLRRTGAATPPTNLTTAAADQTGWLAAWATWADSLRER</sequence>
<evidence type="ECO:0000313" key="3">
    <source>
        <dbReference type="Proteomes" id="UP000624325"/>
    </source>
</evidence>
<protein>
    <submittedName>
        <fullName evidence="2">Uncharacterized protein</fullName>
    </submittedName>
</protein>
<proteinExistence type="predicted"/>
<dbReference type="EMBL" id="BONC01000004">
    <property type="protein sequence ID" value="GIF54867.1"/>
    <property type="molecule type" value="Genomic_DNA"/>
</dbReference>
<reference evidence="2 3" key="1">
    <citation type="submission" date="2021-01" db="EMBL/GenBank/DDBJ databases">
        <title>Whole genome shotgun sequence of Asanoa iriomotensis NBRC 100142.</title>
        <authorList>
            <person name="Komaki H."/>
            <person name="Tamura T."/>
        </authorList>
    </citation>
    <scope>NUCLEOTIDE SEQUENCE [LARGE SCALE GENOMIC DNA]</scope>
    <source>
        <strain evidence="2 3">NBRC 100142</strain>
    </source>
</reference>
<evidence type="ECO:0000256" key="1">
    <source>
        <dbReference type="SAM" id="MobiDB-lite"/>
    </source>
</evidence>
<comment type="caution">
    <text evidence="2">The sequence shown here is derived from an EMBL/GenBank/DDBJ whole genome shotgun (WGS) entry which is preliminary data.</text>
</comment>
<name>A0ABQ4BWG2_9ACTN</name>